<dbReference type="EMBL" id="CAKOFQ010007157">
    <property type="protein sequence ID" value="CAH1992829.1"/>
    <property type="molecule type" value="Genomic_DNA"/>
</dbReference>
<keyword evidence="2" id="KW-1185">Reference proteome</keyword>
<evidence type="ECO:0000313" key="1">
    <source>
        <dbReference type="EMBL" id="CAH1992829.1"/>
    </source>
</evidence>
<evidence type="ECO:0000313" key="2">
    <source>
        <dbReference type="Proteomes" id="UP001152888"/>
    </source>
</evidence>
<dbReference type="AlphaFoldDB" id="A0A9P0PNP8"/>
<gene>
    <name evidence="1" type="ORF">ACAOBT_LOCUS21126</name>
</gene>
<accession>A0A9P0PNP8</accession>
<reference evidence="1" key="1">
    <citation type="submission" date="2022-03" db="EMBL/GenBank/DDBJ databases">
        <authorList>
            <person name="Sayadi A."/>
        </authorList>
    </citation>
    <scope>NUCLEOTIDE SEQUENCE</scope>
</reference>
<sequence length="557" mass="65651">MNKKDKRKGSRSDMIEQLQVLFDSTSSLEAVPDFDRSVIEEQAKRRFKQSTRHFSQKKKILFDKRKYFTDNPRMNDENRRNLRDEPSWYGYPKDMEEFAQNIMIKAWRNDIRLKELAMKCQDKPSYQGRFRLDMVNRLYVKEPKHIPMKTVLDVDSKYFETIEGRPNPERFSLREYIDTVRETLRIKIAIGYRDDEIMLIEENLTMEQKMINIINHNYQNYVNAFEVFLFKDHHNSMAILEECEKTSTKAIERYEEYKLAAKKYASMKSALYFSEEKWRDCKMYQEFLFNMSPVRFRLAHPAQSKNVDTIAEDIMDDDIFAKYKIALDDAELTLSDIKEIANECQSACPADIYFKEPSELVEVFRYMELQNLNNLLYCEELSAPLETVKNTMIQAEKMFDKDIASLSEIIGRLESGIMWEEERAKYLEDYAKKLINQELRHLIIDDSILNLYVFVEDCFETRVAPNDANLTMLEMISGISKKYGDELLIMEKVPKEIISALGESCVQENMATMRLAEKAAKQVAELHRLTASLIKTFAPPYKKPPCKGRSVVFDIFR</sequence>
<dbReference type="OrthoDB" id="10264063at2759"/>
<dbReference type="PANTHER" id="PTHR21683:SF3">
    <property type="entry name" value="CILIA AND FLAGELLA ASSOCIATED PROTEIN 100"/>
    <property type="match status" value="1"/>
</dbReference>
<comment type="caution">
    <text evidence="1">The sequence shown here is derived from an EMBL/GenBank/DDBJ whole genome shotgun (WGS) entry which is preliminary data.</text>
</comment>
<dbReference type="InterPro" id="IPR051147">
    <property type="entry name" value="CFAP_domain-containing"/>
</dbReference>
<organism evidence="1 2">
    <name type="scientific">Acanthoscelides obtectus</name>
    <name type="common">Bean weevil</name>
    <name type="synonym">Bruchus obtectus</name>
    <dbReference type="NCBI Taxonomy" id="200917"/>
    <lineage>
        <taxon>Eukaryota</taxon>
        <taxon>Metazoa</taxon>
        <taxon>Ecdysozoa</taxon>
        <taxon>Arthropoda</taxon>
        <taxon>Hexapoda</taxon>
        <taxon>Insecta</taxon>
        <taxon>Pterygota</taxon>
        <taxon>Neoptera</taxon>
        <taxon>Endopterygota</taxon>
        <taxon>Coleoptera</taxon>
        <taxon>Polyphaga</taxon>
        <taxon>Cucujiformia</taxon>
        <taxon>Chrysomeloidea</taxon>
        <taxon>Chrysomelidae</taxon>
        <taxon>Bruchinae</taxon>
        <taxon>Bruchini</taxon>
        <taxon>Acanthoscelides</taxon>
    </lineage>
</organism>
<dbReference type="PANTHER" id="PTHR21683">
    <property type="entry name" value="COILED-COIL DOMAIN-CONTAINING PROTEIN 42 LIKE-2-LIKE-RELATED"/>
    <property type="match status" value="1"/>
</dbReference>
<protein>
    <submittedName>
        <fullName evidence="1">Uncharacterized protein</fullName>
    </submittedName>
</protein>
<dbReference type="Proteomes" id="UP001152888">
    <property type="component" value="Unassembled WGS sequence"/>
</dbReference>
<name>A0A9P0PNP8_ACAOB</name>
<proteinExistence type="predicted"/>